<evidence type="ECO:0000313" key="4">
    <source>
        <dbReference type="Proteomes" id="UP000249451"/>
    </source>
</evidence>
<feature type="region of interest" description="Disordered" evidence="1">
    <location>
        <begin position="294"/>
        <end position="337"/>
    </location>
</feature>
<reference evidence="3 4" key="1">
    <citation type="submission" date="2017-11" db="EMBL/GenBank/DDBJ databases">
        <title>Infants hospitalized years apart are colonized by the same room-sourced microbial strains.</title>
        <authorList>
            <person name="Brooks B."/>
            <person name="Olm M.R."/>
            <person name="Firek B.A."/>
            <person name="Baker R."/>
            <person name="Thomas B.C."/>
            <person name="Morowitz M.J."/>
            <person name="Banfield J.F."/>
        </authorList>
    </citation>
    <scope>NUCLEOTIDE SEQUENCE [LARGE SCALE GENOMIC DNA]</scope>
    <source>
        <strain evidence="3">S2_012_000_R3_87</strain>
    </source>
</reference>
<feature type="domain" description="AbiEi antitoxin N-terminal" evidence="2">
    <location>
        <begin position="9"/>
        <end position="55"/>
    </location>
</feature>
<name>A0A2W5B2X6_9CORY</name>
<evidence type="ECO:0000313" key="3">
    <source>
        <dbReference type="EMBL" id="PZP01165.1"/>
    </source>
</evidence>
<feature type="compositionally biased region" description="Basic and acidic residues" evidence="1">
    <location>
        <begin position="321"/>
        <end position="337"/>
    </location>
</feature>
<evidence type="ECO:0000256" key="1">
    <source>
        <dbReference type="SAM" id="MobiDB-lite"/>
    </source>
</evidence>
<gene>
    <name evidence="3" type="ORF">DI609_04785</name>
</gene>
<organism evidence="3 4">
    <name type="scientific">Corynebacterium urealyticum</name>
    <dbReference type="NCBI Taxonomy" id="43771"/>
    <lineage>
        <taxon>Bacteria</taxon>
        <taxon>Bacillati</taxon>
        <taxon>Actinomycetota</taxon>
        <taxon>Actinomycetes</taxon>
        <taxon>Mycobacteriales</taxon>
        <taxon>Corynebacteriaceae</taxon>
        <taxon>Corynebacterium</taxon>
    </lineage>
</organism>
<dbReference type="Proteomes" id="UP000249451">
    <property type="component" value="Unassembled WGS sequence"/>
</dbReference>
<sequence length="337" mass="37145">MSSTKTLELLESLAADQWGIITTAQAKREGISRLQLSRLSERGVLTRARQGIYHLPSASFGPLSDIREAWVALRPSLFPGERLSEKNDVFVSHESAAIIHRIGDLIPNKHTFSSRSRKQTRHEDILIYNYRKASDEDVLLVEGLPVTSIERTIADLADEKIEFNYLAVIVTDALRKEGVRIAAVAECLDASAHAYGYANGQAFIEACQAEARSDEDREEIAHRFATSLAVDLGFKGISTTLAETLEALSKRAGSLVGDSLPQKAYAKQVEQINKQIRQVFRQYPSVATVLSSADLPPSNPAAKALRELGSTTSAITPEAQAKTETEENQESKRKQQR</sequence>
<dbReference type="Pfam" id="PF13338">
    <property type="entry name" value="AbiEi_4"/>
    <property type="match status" value="1"/>
</dbReference>
<dbReference type="InterPro" id="IPR025159">
    <property type="entry name" value="AbiEi_N"/>
</dbReference>
<protein>
    <recommendedName>
        <fullName evidence="2">AbiEi antitoxin N-terminal domain-containing protein</fullName>
    </recommendedName>
</protein>
<proteinExistence type="predicted"/>
<accession>A0A2W5B2X6</accession>
<dbReference type="AlphaFoldDB" id="A0A2W5B2X6"/>
<evidence type="ECO:0000259" key="2">
    <source>
        <dbReference type="Pfam" id="PF13338"/>
    </source>
</evidence>
<dbReference type="EMBL" id="QFNY01000088">
    <property type="protein sequence ID" value="PZP01165.1"/>
    <property type="molecule type" value="Genomic_DNA"/>
</dbReference>
<comment type="caution">
    <text evidence="3">The sequence shown here is derived from an EMBL/GenBank/DDBJ whole genome shotgun (WGS) entry which is preliminary data.</text>
</comment>